<feature type="compositionally biased region" description="Low complexity" evidence="1">
    <location>
        <begin position="26"/>
        <end position="62"/>
    </location>
</feature>
<protein>
    <submittedName>
        <fullName evidence="2">Uncharacterized protein</fullName>
    </submittedName>
</protein>
<evidence type="ECO:0000313" key="3">
    <source>
        <dbReference type="Proteomes" id="UP001201812"/>
    </source>
</evidence>
<sequence length="120" mass="12740">MSDTQFAIILHKTRGTGCVADSSPHSQPVVSQTQFSSSSSRPASTVAATIQAAPRAPPAHSAPHIHRPQIFQPTTPPPLSLSSSSVLWIVVGSIPQSTTFRGIQSRLLNRTILISALLSY</sequence>
<comment type="caution">
    <text evidence="2">The sequence shown here is derived from an EMBL/GenBank/DDBJ whole genome shotgun (WGS) entry which is preliminary data.</text>
</comment>
<evidence type="ECO:0000256" key="1">
    <source>
        <dbReference type="SAM" id="MobiDB-lite"/>
    </source>
</evidence>
<dbReference type="EMBL" id="JAKKPZ010000023">
    <property type="protein sequence ID" value="KAI1711161.1"/>
    <property type="molecule type" value="Genomic_DNA"/>
</dbReference>
<organism evidence="2 3">
    <name type="scientific">Ditylenchus destructor</name>
    <dbReference type="NCBI Taxonomy" id="166010"/>
    <lineage>
        <taxon>Eukaryota</taxon>
        <taxon>Metazoa</taxon>
        <taxon>Ecdysozoa</taxon>
        <taxon>Nematoda</taxon>
        <taxon>Chromadorea</taxon>
        <taxon>Rhabditida</taxon>
        <taxon>Tylenchina</taxon>
        <taxon>Tylenchomorpha</taxon>
        <taxon>Sphaerularioidea</taxon>
        <taxon>Anguinidae</taxon>
        <taxon>Anguininae</taxon>
        <taxon>Ditylenchus</taxon>
    </lineage>
</organism>
<gene>
    <name evidence="2" type="ORF">DdX_10415</name>
</gene>
<dbReference type="AlphaFoldDB" id="A0AAD4R5N8"/>
<keyword evidence="3" id="KW-1185">Reference proteome</keyword>
<reference evidence="2" key="1">
    <citation type="submission" date="2022-01" db="EMBL/GenBank/DDBJ databases">
        <title>Genome Sequence Resource for Two Populations of Ditylenchus destructor, the Migratory Endoparasitic Phytonematode.</title>
        <authorList>
            <person name="Zhang H."/>
            <person name="Lin R."/>
            <person name="Xie B."/>
        </authorList>
    </citation>
    <scope>NUCLEOTIDE SEQUENCE</scope>
    <source>
        <strain evidence="2">BazhouSP</strain>
    </source>
</reference>
<proteinExistence type="predicted"/>
<accession>A0AAD4R5N8</accession>
<evidence type="ECO:0000313" key="2">
    <source>
        <dbReference type="EMBL" id="KAI1711161.1"/>
    </source>
</evidence>
<name>A0AAD4R5N8_9BILA</name>
<feature type="region of interest" description="Disordered" evidence="1">
    <location>
        <begin position="18"/>
        <end position="76"/>
    </location>
</feature>
<dbReference type="Proteomes" id="UP001201812">
    <property type="component" value="Unassembled WGS sequence"/>
</dbReference>